<evidence type="ECO:0000256" key="2">
    <source>
        <dbReference type="ARBA" id="ARBA00005745"/>
    </source>
</evidence>
<dbReference type="GO" id="GO:0005886">
    <property type="term" value="C:plasma membrane"/>
    <property type="evidence" value="ECO:0007669"/>
    <property type="project" value="UniProtKB-SubCell"/>
</dbReference>
<evidence type="ECO:0000313" key="9">
    <source>
        <dbReference type="EMBL" id="EIC19427.1"/>
    </source>
</evidence>
<evidence type="ECO:0000256" key="7">
    <source>
        <dbReference type="SAM" id="Phobius"/>
    </source>
</evidence>
<keyword evidence="5 7" id="KW-1133">Transmembrane helix</keyword>
<evidence type="ECO:0000256" key="5">
    <source>
        <dbReference type="ARBA" id="ARBA00022989"/>
    </source>
</evidence>
<dbReference type="RefSeq" id="WP_009151656.1">
    <property type="nucleotide sequence ID" value="NZ_CP121471.1"/>
</dbReference>
<evidence type="ECO:0000259" key="8">
    <source>
        <dbReference type="Pfam" id="PF00482"/>
    </source>
</evidence>
<feature type="domain" description="Type II secretion system protein GspF" evidence="8">
    <location>
        <begin position="13"/>
        <end position="123"/>
    </location>
</feature>
<dbReference type="PANTHER" id="PTHR30012:SF0">
    <property type="entry name" value="TYPE II SECRETION SYSTEM PROTEIN F-RELATED"/>
    <property type="match status" value="1"/>
</dbReference>
<evidence type="ECO:0000256" key="1">
    <source>
        <dbReference type="ARBA" id="ARBA00004651"/>
    </source>
</evidence>
<reference evidence="9 10" key="2">
    <citation type="submission" date="2011-11" db="EMBL/GenBank/DDBJ databases">
        <authorList>
            <consortium name="US DOE Joint Genome Institute"/>
            <person name="Lucas S."/>
            <person name="Han J."/>
            <person name="Lapidus A."/>
            <person name="Cheng J.-F."/>
            <person name="Goodwin L."/>
            <person name="Pitluck S."/>
            <person name="Peters L."/>
            <person name="Ovchinnikova G."/>
            <person name="Zhang X."/>
            <person name="Detter J.C."/>
            <person name="Han C."/>
            <person name="Tapia R."/>
            <person name="Land M."/>
            <person name="Hauser L."/>
            <person name="Kyrpides N."/>
            <person name="Ivanova N."/>
            <person name="Pagani I."/>
            <person name="Vogl K."/>
            <person name="Liu Z."/>
            <person name="Overmann J."/>
            <person name="Frigaard N.-U."/>
            <person name="Bryant D."/>
            <person name="Woyke T."/>
        </authorList>
    </citation>
    <scope>NUCLEOTIDE SEQUENCE [LARGE SCALE GENOMIC DNA]</scope>
    <source>
        <strain evidence="9 10">970</strain>
    </source>
</reference>
<dbReference type="Proteomes" id="UP000002964">
    <property type="component" value="Unassembled WGS sequence"/>
</dbReference>
<dbReference type="OrthoDB" id="9805682at2"/>
<feature type="domain" description="Type II secretion system protein GspF" evidence="8">
    <location>
        <begin position="194"/>
        <end position="311"/>
    </location>
</feature>
<proteinExistence type="inferred from homology"/>
<accession>H8Z8M2</accession>
<dbReference type="InterPro" id="IPR042094">
    <property type="entry name" value="T2SS_GspF_sf"/>
</dbReference>
<dbReference type="eggNOG" id="COG1459">
    <property type="taxonomic scope" value="Bacteria"/>
</dbReference>
<feature type="transmembrane region" description="Helical" evidence="7">
    <location>
        <begin position="296"/>
        <end position="318"/>
    </location>
</feature>
<keyword evidence="6 7" id="KW-0472">Membrane</keyword>
<keyword evidence="3" id="KW-1003">Cell membrane</keyword>
<organism evidence="9 10">
    <name type="scientific">Thiorhodovibrio frisius</name>
    <dbReference type="NCBI Taxonomy" id="631362"/>
    <lineage>
        <taxon>Bacteria</taxon>
        <taxon>Pseudomonadati</taxon>
        <taxon>Pseudomonadota</taxon>
        <taxon>Gammaproteobacteria</taxon>
        <taxon>Chromatiales</taxon>
        <taxon>Chromatiaceae</taxon>
        <taxon>Thiorhodovibrio</taxon>
    </lineage>
</organism>
<dbReference type="InterPro" id="IPR018076">
    <property type="entry name" value="T2SS_GspF_dom"/>
</dbReference>
<feature type="transmembrane region" description="Helical" evidence="7">
    <location>
        <begin position="140"/>
        <end position="159"/>
    </location>
</feature>
<sequence>MMDHRWLADLFSRLAALEHAGIAPQQAFSSLAQGETARAKTPLETAARWCGRGVSVAKSAARAGLVNQLDARVLEAAEISGRLETAYRDLAARHAAADSRRRRLRGKLLLPGFILMLAAFVKPFPAFFVGELSLGGYLRASLGLLISIFGGVWLLVVLIRRLRETNLGQSIGQWLLSWPLLGQLLIRRQRTLYLEALAMLFESGVPLVDALGTAALSVPPGRLQEAFRQLHAQVEGGATLEQAFAVCPCITQYSRLLVRSAEVSGTLGDALGRIARAEREELESFENELATWLPRIAYLLVAGWMAAGILAGGALTAMPADL</sequence>
<evidence type="ECO:0000313" key="10">
    <source>
        <dbReference type="Proteomes" id="UP000002964"/>
    </source>
</evidence>
<protein>
    <submittedName>
        <fullName evidence="9">Type II secretory pathway, component PulF</fullName>
    </submittedName>
</protein>
<comment type="subcellular location">
    <subcellularLocation>
        <location evidence="1">Cell membrane</location>
        <topology evidence="1">Multi-pass membrane protein</topology>
    </subcellularLocation>
</comment>
<dbReference type="HOGENOM" id="CLU_863152_0_0_6"/>
<dbReference type="Gene3D" id="1.20.81.30">
    <property type="entry name" value="Type II secretion system (T2SS), domain F"/>
    <property type="match status" value="2"/>
</dbReference>
<evidence type="ECO:0000256" key="6">
    <source>
        <dbReference type="ARBA" id="ARBA00023136"/>
    </source>
</evidence>
<dbReference type="EMBL" id="JH603171">
    <property type="protein sequence ID" value="EIC19427.1"/>
    <property type="molecule type" value="Genomic_DNA"/>
</dbReference>
<keyword evidence="4 7" id="KW-0812">Transmembrane</keyword>
<evidence type="ECO:0000256" key="3">
    <source>
        <dbReference type="ARBA" id="ARBA00022475"/>
    </source>
</evidence>
<dbReference type="Pfam" id="PF00482">
    <property type="entry name" value="T2SSF"/>
    <property type="match status" value="2"/>
</dbReference>
<dbReference type="InterPro" id="IPR003004">
    <property type="entry name" value="GspF/PilC"/>
</dbReference>
<comment type="similarity">
    <text evidence="2">Belongs to the GSP F family.</text>
</comment>
<feature type="transmembrane region" description="Helical" evidence="7">
    <location>
        <begin position="108"/>
        <end position="128"/>
    </location>
</feature>
<dbReference type="STRING" id="631362.Thi970DRAFT_04947"/>
<name>H8Z8M2_9GAMM</name>
<dbReference type="AlphaFoldDB" id="H8Z8M2"/>
<dbReference type="PANTHER" id="PTHR30012">
    <property type="entry name" value="GENERAL SECRETION PATHWAY PROTEIN"/>
    <property type="match status" value="1"/>
</dbReference>
<keyword evidence="10" id="KW-1185">Reference proteome</keyword>
<gene>
    <name evidence="9" type="ORF">Thi970DRAFT_04947</name>
</gene>
<reference evidence="10" key="1">
    <citation type="submission" date="2011-06" db="EMBL/GenBank/DDBJ databases">
        <authorList>
            <consortium name="US DOE Joint Genome Institute (JGI-PGF)"/>
            <person name="Lucas S."/>
            <person name="Han J."/>
            <person name="Lapidus A."/>
            <person name="Cheng J.-F."/>
            <person name="Goodwin L."/>
            <person name="Pitluck S."/>
            <person name="Peters L."/>
            <person name="Land M.L."/>
            <person name="Hauser L."/>
            <person name="Vogl K."/>
            <person name="Liu Z."/>
            <person name="Overmann J."/>
            <person name="Frigaard N.-U."/>
            <person name="Bryant D.A."/>
            <person name="Woyke T.J."/>
        </authorList>
    </citation>
    <scope>NUCLEOTIDE SEQUENCE [LARGE SCALE GENOMIC DNA]</scope>
    <source>
        <strain evidence="10">970</strain>
    </source>
</reference>
<evidence type="ECO:0000256" key="4">
    <source>
        <dbReference type="ARBA" id="ARBA00022692"/>
    </source>
</evidence>